<dbReference type="Proteomes" id="UP000265566">
    <property type="component" value="Chromosome 3"/>
</dbReference>
<dbReference type="EMBL" id="PSQE01000003">
    <property type="protein sequence ID" value="RHN65804.1"/>
    <property type="molecule type" value="Genomic_DNA"/>
</dbReference>
<sequence>MLPLSGKERRKYLEALKEKHASGEHISSDPVGVILRKGAKKRDHVARSEPAAGEVETMPEKRAEGEVTVDEVHDLTVSPQAKKKKTTRKGGGRALSVEAETAFETSF</sequence>
<name>A0A396IN76_MEDTR</name>
<gene>
    <name evidence="2" type="ORF">MtrunA17_Chr3g0083951</name>
</gene>
<proteinExistence type="predicted"/>
<accession>A0A396IN76</accession>
<protein>
    <submittedName>
        <fullName evidence="2">Uncharacterized protein</fullName>
    </submittedName>
</protein>
<evidence type="ECO:0000313" key="3">
    <source>
        <dbReference type="Proteomes" id="UP000265566"/>
    </source>
</evidence>
<reference evidence="3" key="1">
    <citation type="journal article" date="2018" name="Nat. Plants">
        <title>Whole-genome landscape of Medicago truncatula symbiotic genes.</title>
        <authorList>
            <person name="Pecrix Y."/>
            <person name="Staton S.E."/>
            <person name="Sallet E."/>
            <person name="Lelandais-Briere C."/>
            <person name="Moreau S."/>
            <person name="Carrere S."/>
            <person name="Blein T."/>
            <person name="Jardinaud M.F."/>
            <person name="Latrasse D."/>
            <person name="Zouine M."/>
            <person name="Zahm M."/>
            <person name="Kreplak J."/>
            <person name="Mayjonade B."/>
            <person name="Satge C."/>
            <person name="Perez M."/>
            <person name="Cauet S."/>
            <person name="Marande W."/>
            <person name="Chantry-Darmon C."/>
            <person name="Lopez-Roques C."/>
            <person name="Bouchez O."/>
            <person name="Berard A."/>
            <person name="Debelle F."/>
            <person name="Munos S."/>
            <person name="Bendahmane A."/>
            <person name="Berges H."/>
            <person name="Niebel A."/>
            <person name="Buitink J."/>
            <person name="Frugier F."/>
            <person name="Benhamed M."/>
            <person name="Crespi M."/>
            <person name="Gouzy J."/>
            <person name="Gamas P."/>
        </authorList>
    </citation>
    <scope>NUCLEOTIDE SEQUENCE [LARGE SCALE GENOMIC DNA]</scope>
    <source>
        <strain evidence="3">cv. Jemalong A17</strain>
    </source>
</reference>
<feature type="compositionally biased region" description="Basic residues" evidence="1">
    <location>
        <begin position="81"/>
        <end position="91"/>
    </location>
</feature>
<dbReference type="Gramene" id="rna13694">
    <property type="protein sequence ID" value="RHN65804.1"/>
    <property type="gene ID" value="gene13694"/>
</dbReference>
<dbReference type="AlphaFoldDB" id="A0A396IN76"/>
<feature type="compositionally biased region" description="Basic and acidic residues" evidence="1">
    <location>
        <begin position="58"/>
        <end position="74"/>
    </location>
</feature>
<evidence type="ECO:0000256" key="1">
    <source>
        <dbReference type="SAM" id="MobiDB-lite"/>
    </source>
</evidence>
<feature type="region of interest" description="Disordered" evidence="1">
    <location>
        <begin position="40"/>
        <end position="107"/>
    </location>
</feature>
<evidence type="ECO:0000313" key="2">
    <source>
        <dbReference type="EMBL" id="RHN65804.1"/>
    </source>
</evidence>
<organism evidence="2 3">
    <name type="scientific">Medicago truncatula</name>
    <name type="common">Barrel medic</name>
    <name type="synonym">Medicago tribuloides</name>
    <dbReference type="NCBI Taxonomy" id="3880"/>
    <lineage>
        <taxon>Eukaryota</taxon>
        <taxon>Viridiplantae</taxon>
        <taxon>Streptophyta</taxon>
        <taxon>Embryophyta</taxon>
        <taxon>Tracheophyta</taxon>
        <taxon>Spermatophyta</taxon>
        <taxon>Magnoliopsida</taxon>
        <taxon>eudicotyledons</taxon>
        <taxon>Gunneridae</taxon>
        <taxon>Pentapetalae</taxon>
        <taxon>rosids</taxon>
        <taxon>fabids</taxon>
        <taxon>Fabales</taxon>
        <taxon>Fabaceae</taxon>
        <taxon>Papilionoideae</taxon>
        <taxon>50 kb inversion clade</taxon>
        <taxon>NPAAA clade</taxon>
        <taxon>Hologalegina</taxon>
        <taxon>IRL clade</taxon>
        <taxon>Trifolieae</taxon>
        <taxon>Medicago</taxon>
    </lineage>
</organism>
<comment type="caution">
    <text evidence="2">The sequence shown here is derived from an EMBL/GenBank/DDBJ whole genome shotgun (WGS) entry which is preliminary data.</text>
</comment>